<keyword evidence="3" id="KW-1185">Reference proteome</keyword>
<protein>
    <submittedName>
        <fullName evidence="1 2">Protein CBR-LET-805</fullName>
    </submittedName>
</protein>
<accession>A0A084WTR2</accession>
<reference evidence="1 3" key="1">
    <citation type="journal article" date="2014" name="BMC Genomics">
        <title>Genome sequence of Anopheles sinensis provides insight into genetics basis of mosquito competence for malaria parasites.</title>
        <authorList>
            <person name="Zhou D."/>
            <person name="Zhang D."/>
            <person name="Ding G."/>
            <person name="Shi L."/>
            <person name="Hou Q."/>
            <person name="Ye Y."/>
            <person name="Xu Y."/>
            <person name="Zhou H."/>
            <person name="Xiong C."/>
            <person name="Li S."/>
            <person name="Yu J."/>
            <person name="Hong S."/>
            <person name="Yu X."/>
            <person name="Zou P."/>
            <person name="Chen C."/>
            <person name="Chang X."/>
            <person name="Wang W."/>
            <person name="Lv Y."/>
            <person name="Sun Y."/>
            <person name="Ma L."/>
            <person name="Shen B."/>
            <person name="Zhu C."/>
        </authorList>
    </citation>
    <scope>NUCLEOTIDE SEQUENCE [LARGE SCALE GENOMIC DNA]</scope>
</reference>
<proteinExistence type="predicted"/>
<organism evidence="1">
    <name type="scientific">Anopheles sinensis</name>
    <name type="common">Mosquito</name>
    <dbReference type="NCBI Taxonomy" id="74873"/>
    <lineage>
        <taxon>Eukaryota</taxon>
        <taxon>Metazoa</taxon>
        <taxon>Ecdysozoa</taxon>
        <taxon>Arthropoda</taxon>
        <taxon>Hexapoda</taxon>
        <taxon>Insecta</taxon>
        <taxon>Pterygota</taxon>
        <taxon>Neoptera</taxon>
        <taxon>Endopterygota</taxon>
        <taxon>Diptera</taxon>
        <taxon>Nematocera</taxon>
        <taxon>Culicoidea</taxon>
        <taxon>Culicidae</taxon>
        <taxon>Anophelinae</taxon>
        <taxon>Anopheles</taxon>
    </lineage>
</organism>
<gene>
    <name evidence="1" type="ORF">ZHAS_00021845</name>
</gene>
<evidence type="ECO:0000313" key="2">
    <source>
        <dbReference type="EnsemblMetazoa" id="ASIC021845-PA"/>
    </source>
</evidence>
<dbReference type="Proteomes" id="UP000030765">
    <property type="component" value="Unassembled WGS sequence"/>
</dbReference>
<reference evidence="2" key="2">
    <citation type="submission" date="2020-05" db="UniProtKB">
        <authorList>
            <consortium name="EnsemblMetazoa"/>
        </authorList>
    </citation>
    <scope>IDENTIFICATION</scope>
</reference>
<dbReference type="AlphaFoldDB" id="A0A084WTR2"/>
<sequence length="103" mass="11005">MEATAVRFCTSVKNGRTAKDAATIGCFDIASHRADDTLAGITATEEDVPDRIAGTGVGESLEHEVVTFGSVGFNWDLPCVCQGGSQLTGLEDWRKSAAWWHFG</sequence>
<dbReference type="EMBL" id="ATLV01026912">
    <property type="status" value="NOT_ANNOTATED_CDS"/>
    <property type="molecule type" value="Genomic_DNA"/>
</dbReference>
<dbReference type="VEuPathDB" id="VectorBase:ASIC021845"/>
<evidence type="ECO:0000313" key="3">
    <source>
        <dbReference type="Proteomes" id="UP000030765"/>
    </source>
</evidence>
<dbReference type="EMBL" id="KE525420">
    <property type="protein sequence ID" value="KFB53606.1"/>
    <property type="molecule type" value="Genomic_DNA"/>
</dbReference>
<evidence type="ECO:0000313" key="1">
    <source>
        <dbReference type="EMBL" id="KFB53606.1"/>
    </source>
</evidence>
<name>A0A084WTR2_ANOSI</name>
<dbReference type="EnsemblMetazoa" id="ASIC021845-RA">
    <property type="protein sequence ID" value="ASIC021845-PA"/>
    <property type="gene ID" value="ASIC021845"/>
</dbReference>